<gene>
    <name evidence="1" type="ORF">SAMN04487996_12289</name>
</gene>
<proteinExistence type="predicted"/>
<dbReference type="EMBL" id="FNAN01000022">
    <property type="protein sequence ID" value="SDG72682.1"/>
    <property type="molecule type" value="Genomic_DNA"/>
</dbReference>
<reference evidence="2" key="1">
    <citation type="submission" date="2016-10" db="EMBL/GenBank/DDBJ databases">
        <authorList>
            <person name="Varghese N."/>
            <person name="Submissions S."/>
        </authorList>
    </citation>
    <scope>NUCLEOTIDE SEQUENCE [LARGE SCALE GENOMIC DNA]</scope>
    <source>
        <strain evidence="2">DSM 25329</strain>
    </source>
</reference>
<dbReference type="Proteomes" id="UP000198748">
    <property type="component" value="Unassembled WGS sequence"/>
</dbReference>
<keyword evidence="2" id="KW-1185">Reference proteome</keyword>
<organism evidence="1 2">
    <name type="scientific">Dyadobacter soli</name>
    <dbReference type="NCBI Taxonomy" id="659014"/>
    <lineage>
        <taxon>Bacteria</taxon>
        <taxon>Pseudomonadati</taxon>
        <taxon>Bacteroidota</taxon>
        <taxon>Cytophagia</taxon>
        <taxon>Cytophagales</taxon>
        <taxon>Spirosomataceae</taxon>
        <taxon>Dyadobacter</taxon>
    </lineage>
</organism>
<accession>A0A1G7WL83</accession>
<evidence type="ECO:0000313" key="1">
    <source>
        <dbReference type="EMBL" id="SDG72682.1"/>
    </source>
</evidence>
<evidence type="ECO:0000313" key="2">
    <source>
        <dbReference type="Proteomes" id="UP000198748"/>
    </source>
</evidence>
<protein>
    <submittedName>
        <fullName evidence="1">Uncharacterized protein</fullName>
    </submittedName>
</protein>
<dbReference type="AlphaFoldDB" id="A0A1G7WL83"/>
<dbReference type="STRING" id="659014.SAMN04487996_12289"/>
<sequence length="77" mass="8883">MSKKQSLPKWHFSAKSTFLTIDEQVYTKKRLNHLCKMAMTEKKRQRGVPRLVVSITPIGVFSLQNLIPSNECYSLSN</sequence>
<name>A0A1G7WL83_9BACT</name>